<reference evidence="2" key="1">
    <citation type="journal article" date="2019" name="Int. J. Syst. Evol. Microbiol.">
        <title>The Global Catalogue of Microorganisms (GCM) 10K type strain sequencing project: providing services to taxonomists for standard genome sequencing and annotation.</title>
        <authorList>
            <consortium name="The Broad Institute Genomics Platform"/>
            <consortium name="The Broad Institute Genome Sequencing Center for Infectious Disease"/>
            <person name="Wu L."/>
            <person name="Ma J."/>
        </authorList>
    </citation>
    <scope>NUCLEOTIDE SEQUENCE [LARGE SCALE GENOMIC DNA]</scope>
    <source>
        <strain evidence="2">KACC 13778</strain>
    </source>
</reference>
<accession>A0ABW0N272</accession>
<sequence length="305" mass="33944">MTNSGNDSVPLDLAASPRDNLYAFGKTWGTFSEDPLVSTFHGAMYASIGTQRLQPLFGYAGTGITKVRFVGEGADERLQMRGKETGFFYDLRSGEVIETWDNPFTGETVEVFPFLNDRIGGELTLEMPRLYVGDAEEHGVAMNENVDANADGSLPFILPWAVYGDEVLLEWDYAHEYPNPVTPSGWPRSSTGETINPSEHFVIYTSKAELEDRDLASAHFRAGFSRVSPFWPWMRMGGSGLEGGVMTGRLHSRKTIRGLDDVPPAIRAYTEKHHPSYFEAPTDWDVSGPILSSWEAYARETPREA</sequence>
<dbReference type="InterPro" id="IPR014990">
    <property type="entry name" value="DUF1838"/>
</dbReference>
<proteinExistence type="predicted"/>
<name>A0ABW0N272_9ACTN</name>
<evidence type="ECO:0000313" key="2">
    <source>
        <dbReference type="Proteomes" id="UP001595956"/>
    </source>
</evidence>
<comment type="caution">
    <text evidence="1">The sequence shown here is derived from an EMBL/GenBank/DDBJ whole genome shotgun (WGS) entry which is preliminary data.</text>
</comment>
<dbReference type="EMBL" id="JBHSMD010000005">
    <property type="protein sequence ID" value="MFC5494520.1"/>
    <property type="molecule type" value="Genomic_DNA"/>
</dbReference>
<dbReference type="RefSeq" id="WP_345170449.1">
    <property type="nucleotide sequence ID" value="NZ_BAABFQ010000001.1"/>
</dbReference>
<protein>
    <submittedName>
        <fullName evidence="1">DUF1838 family protein</fullName>
    </submittedName>
</protein>
<keyword evidence="2" id="KW-1185">Reference proteome</keyword>
<gene>
    <name evidence="1" type="ORF">ACFPKY_15495</name>
</gene>
<dbReference type="Pfam" id="PF08894">
    <property type="entry name" value="DUF1838"/>
    <property type="match status" value="1"/>
</dbReference>
<evidence type="ECO:0000313" key="1">
    <source>
        <dbReference type="EMBL" id="MFC5494520.1"/>
    </source>
</evidence>
<organism evidence="1 2">
    <name type="scientific">Nocardioides caricicola</name>
    <dbReference type="NCBI Taxonomy" id="634770"/>
    <lineage>
        <taxon>Bacteria</taxon>
        <taxon>Bacillati</taxon>
        <taxon>Actinomycetota</taxon>
        <taxon>Actinomycetes</taxon>
        <taxon>Propionibacteriales</taxon>
        <taxon>Nocardioidaceae</taxon>
        <taxon>Nocardioides</taxon>
    </lineage>
</organism>
<dbReference type="Proteomes" id="UP001595956">
    <property type="component" value="Unassembled WGS sequence"/>
</dbReference>